<evidence type="ECO:0000256" key="4">
    <source>
        <dbReference type="RuleBase" id="RU003465"/>
    </source>
</evidence>
<feature type="compositionally biased region" description="Pro residues" evidence="5">
    <location>
        <begin position="261"/>
        <end position="270"/>
    </location>
</feature>
<dbReference type="CDD" id="cd00143">
    <property type="entry name" value="PP2Cc"/>
    <property type="match status" value="1"/>
</dbReference>
<dbReference type="PANTHER" id="PTHR13832:SF589">
    <property type="entry name" value="[PYRUVATE DEHYDROGENASE [ACETYL-TRANSFERRING]]-PHOSPHATASE 2, MITOCHONDRIAL"/>
    <property type="match status" value="1"/>
</dbReference>
<accession>A0A9P4K374</accession>
<sequence length="632" mass="69126">MWKSSNIFLRAIRRPPIAISGLSRKLRKSQPPSRPHRYLPSHRRYFHEYFITHLPSTSLHPDSRSVAGPHHRLPRDKSTPHEPRGTNRSPAAAPPMVGASREMTVVRIPLKSAKHHFGVSLARGTRPYNEDAFQAGTIDIPAFAKRRPMSLTRKPSGGIHNEVTPAGSSSGDPQVFYFGVFDGHGGNECSDFLREELHNYIEGATNLFELESSLKVKDPDRRFVGWPSSMGEADHANLGAIDSDEAAKESLDAIETHTPPGVEPLKPPEPGTKGRPPASGVESTEDPLDSSPPVKQSESVRKAEELERSLVKDWKELVGGYYRRFRPEFFSMSAGGRGHAAEQEVVSKRLSPTSSISNDVSEGIGIETVLEYAFLKADYDFVSAQVGKQDEDPVLADKAINEGDILGYPSRSGRPIGGSKRFKGGSTCSIALISTPTPTPFWHPASPSTIVTAHVGDTRILLCNTATGLAIPLTSNHHPSLPEEATRLRRYAATFVTDSFGEERVSGLANTRSFGDMASKRIGVSAEPEIRRVDLAPAEYSFIVLVSDGVSGHLSDQEIVDIVKEARTPEQAARDVTSFATEVSPDADNATTLVVRLGGWERRSEGGLGSMGTKEMRDWRKNEAENPRGRMY</sequence>
<dbReference type="SUPFAM" id="SSF81606">
    <property type="entry name" value="PP2C-like"/>
    <property type="match status" value="1"/>
</dbReference>
<name>A0A9P4K374_9PLEO</name>
<comment type="caution">
    <text evidence="7">The sequence shown here is derived from an EMBL/GenBank/DDBJ whole genome shotgun (WGS) entry which is preliminary data.</text>
</comment>
<dbReference type="InterPro" id="IPR000222">
    <property type="entry name" value="PP2C_BS"/>
</dbReference>
<dbReference type="Proteomes" id="UP000800093">
    <property type="component" value="Unassembled WGS sequence"/>
</dbReference>
<dbReference type="InterPro" id="IPR001932">
    <property type="entry name" value="PPM-type_phosphatase-like_dom"/>
</dbReference>
<evidence type="ECO:0000256" key="5">
    <source>
        <dbReference type="SAM" id="MobiDB-lite"/>
    </source>
</evidence>
<evidence type="ECO:0000259" key="6">
    <source>
        <dbReference type="PROSITE" id="PS51746"/>
    </source>
</evidence>
<keyword evidence="3 4" id="KW-0904">Protein phosphatase</keyword>
<dbReference type="GO" id="GO:0046872">
    <property type="term" value="F:metal ion binding"/>
    <property type="evidence" value="ECO:0007669"/>
    <property type="project" value="UniProtKB-KW"/>
</dbReference>
<evidence type="ECO:0000256" key="2">
    <source>
        <dbReference type="ARBA" id="ARBA00022801"/>
    </source>
</evidence>
<dbReference type="PANTHER" id="PTHR13832">
    <property type="entry name" value="PROTEIN PHOSPHATASE 2C"/>
    <property type="match status" value="1"/>
</dbReference>
<proteinExistence type="inferred from homology"/>
<gene>
    <name evidence="7" type="ORF">CC78DRAFT_535371</name>
</gene>
<dbReference type="PROSITE" id="PS51746">
    <property type="entry name" value="PPM_2"/>
    <property type="match status" value="1"/>
</dbReference>
<dbReference type="Pfam" id="PF00481">
    <property type="entry name" value="PP2C"/>
    <property type="match status" value="1"/>
</dbReference>
<dbReference type="SMART" id="SM00332">
    <property type="entry name" value="PP2Cc"/>
    <property type="match status" value="1"/>
</dbReference>
<dbReference type="PROSITE" id="PS01032">
    <property type="entry name" value="PPM_1"/>
    <property type="match status" value="1"/>
</dbReference>
<evidence type="ECO:0000256" key="3">
    <source>
        <dbReference type="ARBA" id="ARBA00022912"/>
    </source>
</evidence>
<dbReference type="InterPro" id="IPR015655">
    <property type="entry name" value="PP2C"/>
</dbReference>
<dbReference type="GO" id="GO:0004722">
    <property type="term" value="F:protein serine/threonine phosphatase activity"/>
    <property type="evidence" value="ECO:0007669"/>
    <property type="project" value="InterPro"/>
</dbReference>
<keyword evidence="1" id="KW-0479">Metal-binding</keyword>
<dbReference type="EMBL" id="ML986650">
    <property type="protein sequence ID" value="KAF2261757.1"/>
    <property type="molecule type" value="Genomic_DNA"/>
</dbReference>
<evidence type="ECO:0000313" key="7">
    <source>
        <dbReference type="EMBL" id="KAF2261757.1"/>
    </source>
</evidence>
<feature type="domain" description="PPM-type phosphatase" evidence="6">
    <location>
        <begin position="116"/>
        <end position="597"/>
    </location>
</feature>
<feature type="region of interest" description="Disordered" evidence="5">
    <location>
        <begin position="604"/>
        <end position="632"/>
    </location>
</feature>
<feature type="region of interest" description="Disordered" evidence="5">
    <location>
        <begin position="256"/>
        <end position="305"/>
    </location>
</feature>
<evidence type="ECO:0000313" key="8">
    <source>
        <dbReference type="Proteomes" id="UP000800093"/>
    </source>
</evidence>
<feature type="compositionally biased region" description="Basic and acidic residues" evidence="5">
    <location>
        <begin position="614"/>
        <end position="632"/>
    </location>
</feature>
<feature type="region of interest" description="Disordered" evidence="5">
    <location>
        <begin position="59"/>
        <end position="97"/>
    </location>
</feature>
<reference evidence="8" key="1">
    <citation type="journal article" date="2020" name="Stud. Mycol.">
        <title>101 Dothideomycetes genomes: A test case for predicting lifestyles and emergence of pathogens.</title>
        <authorList>
            <person name="Haridas S."/>
            <person name="Albert R."/>
            <person name="Binder M."/>
            <person name="Bloem J."/>
            <person name="LaButti K."/>
            <person name="Salamov A."/>
            <person name="Andreopoulos B."/>
            <person name="Baker S."/>
            <person name="Barry K."/>
            <person name="Bills G."/>
            <person name="Bluhm B."/>
            <person name="Cannon C."/>
            <person name="Castanera R."/>
            <person name="Culley D."/>
            <person name="Daum C."/>
            <person name="Ezra D."/>
            <person name="Gonzalez J."/>
            <person name="Henrissat B."/>
            <person name="Kuo A."/>
            <person name="Liang C."/>
            <person name="Lipzen A."/>
            <person name="Lutzoni F."/>
            <person name="Magnuson J."/>
            <person name="Mondo S."/>
            <person name="Nolan M."/>
            <person name="Ohm R."/>
            <person name="Pangilinan J."/>
            <person name="Park H.-J."/>
            <person name="Ramirez L."/>
            <person name="Alfaro M."/>
            <person name="Sun H."/>
            <person name="Tritt A."/>
            <person name="Yoshinaga Y."/>
            <person name="Zwiers L.-H."/>
            <person name="Turgeon B."/>
            <person name="Goodwin S."/>
            <person name="Spatafora J."/>
            <person name="Crous P."/>
            <person name="Grigoriev I."/>
        </authorList>
    </citation>
    <scope>NUCLEOTIDE SEQUENCE [LARGE SCALE GENOMIC DNA]</scope>
    <source>
        <strain evidence="8">CBS 304.66</strain>
    </source>
</reference>
<comment type="similarity">
    <text evidence="4">Belongs to the PP2C family.</text>
</comment>
<keyword evidence="8" id="KW-1185">Reference proteome</keyword>
<keyword evidence="2 4" id="KW-0378">Hydrolase</keyword>
<protein>
    <submittedName>
        <fullName evidence="7">Protein serine/threonine phosphatase 2C</fullName>
    </submittedName>
</protein>
<feature type="compositionally biased region" description="Basic and acidic residues" evidence="5">
    <location>
        <begin position="75"/>
        <end position="85"/>
    </location>
</feature>
<dbReference type="FunFam" id="3.60.40.10:FF:000133">
    <property type="entry name" value="Protein serine/threonine phosphatase 2C"/>
    <property type="match status" value="1"/>
</dbReference>
<evidence type="ECO:0000256" key="1">
    <source>
        <dbReference type="ARBA" id="ARBA00022723"/>
    </source>
</evidence>
<dbReference type="AlphaFoldDB" id="A0A9P4K374"/>
<dbReference type="Gene3D" id="3.60.40.10">
    <property type="entry name" value="PPM-type phosphatase domain"/>
    <property type="match status" value="2"/>
</dbReference>
<dbReference type="InterPro" id="IPR036457">
    <property type="entry name" value="PPM-type-like_dom_sf"/>
</dbReference>
<dbReference type="OrthoDB" id="416093at2759"/>
<organism evidence="7 8">
    <name type="scientific">Lojkania enalia</name>
    <dbReference type="NCBI Taxonomy" id="147567"/>
    <lineage>
        <taxon>Eukaryota</taxon>
        <taxon>Fungi</taxon>
        <taxon>Dikarya</taxon>
        <taxon>Ascomycota</taxon>
        <taxon>Pezizomycotina</taxon>
        <taxon>Dothideomycetes</taxon>
        <taxon>Pleosporomycetidae</taxon>
        <taxon>Pleosporales</taxon>
        <taxon>Pleosporales incertae sedis</taxon>
        <taxon>Lojkania</taxon>
    </lineage>
</organism>